<keyword evidence="4" id="KW-1185">Reference proteome</keyword>
<accession>D9WDE9</accession>
<dbReference type="AlphaFoldDB" id="D9WDE9"/>
<feature type="transmembrane region" description="Helical" evidence="2">
    <location>
        <begin position="57"/>
        <end position="85"/>
    </location>
</feature>
<proteinExistence type="predicted"/>
<keyword evidence="2" id="KW-0472">Membrane</keyword>
<evidence type="ECO:0000256" key="2">
    <source>
        <dbReference type="SAM" id="Phobius"/>
    </source>
</evidence>
<evidence type="ECO:0000256" key="1">
    <source>
        <dbReference type="SAM" id="MobiDB-lite"/>
    </source>
</evidence>
<dbReference type="HOGENOM" id="CLU_1446899_0_0_11"/>
<keyword evidence="2" id="KW-0812">Transmembrane</keyword>
<gene>
    <name evidence="3" type="ORF">SSOG_06870</name>
</gene>
<dbReference type="STRING" id="457427.SSOG_06870"/>
<evidence type="ECO:0000313" key="4">
    <source>
        <dbReference type="Proteomes" id="UP000003963"/>
    </source>
</evidence>
<keyword evidence="2" id="KW-1133">Transmembrane helix</keyword>
<name>D9WDE9_9ACTN</name>
<reference evidence="3 4" key="1">
    <citation type="submission" date="2009-02" db="EMBL/GenBank/DDBJ databases">
        <title>Annotation of Streptomyces hygroscopicus strain ATCC 53653.</title>
        <authorList>
            <consortium name="The Broad Institute Genome Sequencing Platform"/>
            <consortium name="Broad Institute Microbial Sequencing Center"/>
            <person name="Fischbach M."/>
            <person name="Godfrey P."/>
            <person name="Ward D."/>
            <person name="Young S."/>
            <person name="Zeng Q."/>
            <person name="Koehrsen M."/>
            <person name="Alvarado L."/>
            <person name="Berlin A.M."/>
            <person name="Bochicchio J."/>
            <person name="Borenstein D."/>
            <person name="Chapman S.B."/>
            <person name="Chen Z."/>
            <person name="Engels R."/>
            <person name="Freedman E."/>
            <person name="Gellesch M."/>
            <person name="Goldberg J."/>
            <person name="Griggs A."/>
            <person name="Gujja S."/>
            <person name="Heilman E.R."/>
            <person name="Heiman D.I."/>
            <person name="Hepburn T.A."/>
            <person name="Howarth C."/>
            <person name="Jen D."/>
            <person name="Larson L."/>
            <person name="Lewis B."/>
            <person name="Mehta T."/>
            <person name="Park D."/>
            <person name="Pearson M."/>
            <person name="Richards J."/>
            <person name="Roberts A."/>
            <person name="Saif S."/>
            <person name="Shea T.D."/>
            <person name="Shenoy N."/>
            <person name="Sisk P."/>
            <person name="Stolte C."/>
            <person name="Sykes S.N."/>
            <person name="Thomson T."/>
            <person name="Walk T."/>
            <person name="White J."/>
            <person name="Yandava C."/>
            <person name="Straight P."/>
            <person name="Clardy J."/>
            <person name="Hung D."/>
            <person name="Kolter R."/>
            <person name="Mekalanos J."/>
            <person name="Walker S."/>
            <person name="Walsh C.T."/>
            <person name="Wieland-Brown L.C."/>
            <person name="Haas B."/>
            <person name="Nusbaum C."/>
            <person name="Birren B."/>
        </authorList>
    </citation>
    <scope>NUCLEOTIDE SEQUENCE [LARGE SCALE GENOMIC DNA]</scope>
    <source>
        <strain evidence="3 4">ATCC 53653</strain>
    </source>
</reference>
<dbReference type="Proteomes" id="UP000003963">
    <property type="component" value="Unassembled WGS sequence"/>
</dbReference>
<organism evidence="3 4">
    <name type="scientific">Streptomyces himastatinicus ATCC 53653</name>
    <dbReference type="NCBI Taxonomy" id="457427"/>
    <lineage>
        <taxon>Bacteria</taxon>
        <taxon>Bacillati</taxon>
        <taxon>Actinomycetota</taxon>
        <taxon>Actinomycetes</taxon>
        <taxon>Kitasatosporales</taxon>
        <taxon>Streptomycetaceae</taxon>
        <taxon>Streptomyces</taxon>
        <taxon>Streptomyces violaceusniger group</taxon>
    </lineage>
</organism>
<sequence>MYGPPGSASARRPVRVPGKPARGSAAVYHDDSWGPLPPRSATPLVFRFVLSVLILPLWWLLLAVLFLVFLAFALVADIFTLIPGFEKGFGKVMDRFHAAVALWPAWSVTWPELRHEGDADYYRARADGKVAGLTAAQLTAREAGKAPPPGPYDIPVRDYRAVGAGHVVEVARAHGWDLSHDLPSDPARIVRLRRLPEAP</sequence>
<evidence type="ECO:0000313" key="3">
    <source>
        <dbReference type="EMBL" id="EFL27156.1"/>
    </source>
</evidence>
<dbReference type="EMBL" id="GG657754">
    <property type="protein sequence ID" value="EFL27156.1"/>
    <property type="molecule type" value="Genomic_DNA"/>
</dbReference>
<protein>
    <submittedName>
        <fullName evidence="3">Putative membrane protein</fullName>
    </submittedName>
</protein>
<feature type="region of interest" description="Disordered" evidence="1">
    <location>
        <begin position="1"/>
        <end position="23"/>
    </location>
</feature>